<dbReference type="PANTHER" id="PTHR11669:SF8">
    <property type="entry name" value="DNA POLYMERASE III SUBUNIT DELTA"/>
    <property type="match status" value="1"/>
</dbReference>
<proteinExistence type="predicted"/>
<dbReference type="EMBL" id="QRCT01000045">
    <property type="protein sequence ID" value="RDU22842.1"/>
    <property type="molecule type" value="Genomic_DNA"/>
</dbReference>
<protein>
    <recommendedName>
        <fullName evidence="2">DNA polymerase III subunit delta'</fullName>
        <ecNumber evidence="1">2.7.7.7</ecNumber>
    </recommendedName>
</protein>
<dbReference type="InterPro" id="IPR015199">
    <property type="entry name" value="DNA_pol_III_delta_C"/>
</dbReference>
<dbReference type="AlphaFoldDB" id="A0A371ATH4"/>
<dbReference type="InterPro" id="IPR008921">
    <property type="entry name" value="DNA_pol3_clamp-load_cplx_C"/>
</dbReference>
<evidence type="ECO:0000256" key="6">
    <source>
        <dbReference type="ARBA" id="ARBA00022932"/>
    </source>
</evidence>
<evidence type="ECO:0000259" key="8">
    <source>
        <dbReference type="Pfam" id="PF09115"/>
    </source>
</evidence>
<name>A0A371ATH4_9FIRM</name>
<keyword evidence="10" id="KW-1185">Reference proteome</keyword>
<dbReference type="SUPFAM" id="SSF52540">
    <property type="entry name" value="P-loop containing nucleoside triphosphate hydrolases"/>
    <property type="match status" value="1"/>
</dbReference>
<dbReference type="EC" id="2.7.7.7" evidence="1"/>
<comment type="caution">
    <text evidence="9">The sequence shown here is derived from an EMBL/GenBank/DDBJ whole genome shotgun (WGS) entry which is preliminary data.</text>
</comment>
<dbReference type="GO" id="GO:0009360">
    <property type="term" value="C:DNA polymerase III complex"/>
    <property type="evidence" value="ECO:0007669"/>
    <property type="project" value="InterPro"/>
</dbReference>
<evidence type="ECO:0000313" key="10">
    <source>
        <dbReference type="Proteomes" id="UP000255036"/>
    </source>
</evidence>
<keyword evidence="3" id="KW-0808">Transferase</keyword>
<keyword evidence="4" id="KW-0548">Nucleotidyltransferase</keyword>
<dbReference type="GO" id="GO:0003677">
    <property type="term" value="F:DNA binding"/>
    <property type="evidence" value="ECO:0007669"/>
    <property type="project" value="InterPro"/>
</dbReference>
<evidence type="ECO:0000256" key="2">
    <source>
        <dbReference type="ARBA" id="ARBA00014363"/>
    </source>
</evidence>
<evidence type="ECO:0000313" key="9">
    <source>
        <dbReference type="EMBL" id="RDU22842.1"/>
    </source>
</evidence>
<evidence type="ECO:0000256" key="3">
    <source>
        <dbReference type="ARBA" id="ARBA00022679"/>
    </source>
</evidence>
<sequence>MAGFKEIVGHEQIIEHLQNAIKLDKVSHAYIFNGESKSGKKLLANAFAMTLQCEKGQSEPCMECHSCKQSVSNNQPDIIWVTHEKPNSIGVNDIREQVNSDIQIKPYSSPYKIYIIEDAEKMTTQAQNALLKTIEEPPVYGIIILLTNNADELLTTITSRCVTLNLRAVKPSEIKRYLMETLHVPDYQANISVAFAQGNVGKAIQLASADNFNHIKEEAIHLLKNIQEMEVHEVMEKIKGIHDLRIEINDYFDIIMIWYRDVLLFKATREVDRLVFKDELNSIKKQASKCSYDGIQNILDALEKAKQRLNANVNFELVIELLLLTIKESSK</sequence>
<dbReference type="RefSeq" id="WP_115482604.1">
    <property type="nucleotide sequence ID" value="NZ_QRCT01000045.1"/>
</dbReference>
<dbReference type="GO" id="GO:0006261">
    <property type="term" value="P:DNA-templated DNA replication"/>
    <property type="evidence" value="ECO:0007669"/>
    <property type="project" value="TreeGrafter"/>
</dbReference>
<dbReference type="Pfam" id="PF09115">
    <property type="entry name" value="DNApol3-delta_C"/>
    <property type="match status" value="1"/>
</dbReference>
<dbReference type="Gene3D" id="3.40.50.300">
    <property type="entry name" value="P-loop containing nucleotide triphosphate hydrolases"/>
    <property type="match status" value="1"/>
</dbReference>
<accession>A0A371ATH4</accession>
<dbReference type="InterPro" id="IPR050238">
    <property type="entry name" value="DNA_Rep/Repair_Clamp_Loader"/>
</dbReference>
<dbReference type="SUPFAM" id="SSF48019">
    <property type="entry name" value="post-AAA+ oligomerization domain-like"/>
    <property type="match status" value="1"/>
</dbReference>
<evidence type="ECO:0000256" key="5">
    <source>
        <dbReference type="ARBA" id="ARBA00022705"/>
    </source>
</evidence>
<evidence type="ECO:0000256" key="7">
    <source>
        <dbReference type="ARBA" id="ARBA00049244"/>
    </source>
</evidence>
<dbReference type="Pfam" id="PF13177">
    <property type="entry name" value="DNA_pol3_delta2"/>
    <property type="match status" value="1"/>
</dbReference>
<reference evidence="9 10" key="1">
    <citation type="submission" date="2018-07" db="EMBL/GenBank/DDBJ databases">
        <title>Anaerosacharophilus polymeroproducens gen. nov. sp. nov., an anaerobic bacterium isolated from salt field.</title>
        <authorList>
            <person name="Kim W."/>
            <person name="Yang S.-H."/>
            <person name="Oh J."/>
            <person name="Lee J.-H."/>
            <person name="Kwon K.K."/>
        </authorList>
    </citation>
    <scope>NUCLEOTIDE SEQUENCE [LARGE SCALE GENOMIC DNA]</scope>
    <source>
        <strain evidence="9 10">MCWD5</strain>
    </source>
</reference>
<keyword evidence="5" id="KW-0235">DNA replication</keyword>
<comment type="catalytic activity">
    <reaction evidence="7">
        <text>DNA(n) + a 2'-deoxyribonucleoside 5'-triphosphate = DNA(n+1) + diphosphate</text>
        <dbReference type="Rhea" id="RHEA:22508"/>
        <dbReference type="Rhea" id="RHEA-COMP:17339"/>
        <dbReference type="Rhea" id="RHEA-COMP:17340"/>
        <dbReference type="ChEBI" id="CHEBI:33019"/>
        <dbReference type="ChEBI" id="CHEBI:61560"/>
        <dbReference type="ChEBI" id="CHEBI:173112"/>
        <dbReference type="EC" id="2.7.7.7"/>
    </reaction>
</comment>
<dbReference type="Proteomes" id="UP000255036">
    <property type="component" value="Unassembled WGS sequence"/>
</dbReference>
<dbReference type="OrthoDB" id="9810148at2"/>
<dbReference type="PANTHER" id="PTHR11669">
    <property type="entry name" value="REPLICATION FACTOR C / DNA POLYMERASE III GAMMA-TAU SUBUNIT"/>
    <property type="match status" value="1"/>
</dbReference>
<dbReference type="InterPro" id="IPR027417">
    <property type="entry name" value="P-loop_NTPase"/>
</dbReference>
<feature type="domain" description="DNA polymerase III delta subunit C-terminal" evidence="8">
    <location>
        <begin position="250"/>
        <end position="326"/>
    </location>
</feature>
<keyword evidence="6" id="KW-0239">DNA-directed DNA polymerase</keyword>
<evidence type="ECO:0000256" key="1">
    <source>
        <dbReference type="ARBA" id="ARBA00012417"/>
    </source>
</evidence>
<organism evidence="9 10">
    <name type="scientific">Anaerosacchariphilus polymeriproducens</name>
    <dbReference type="NCBI Taxonomy" id="1812858"/>
    <lineage>
        <taxon>Bacteria</taxon>
        <taxon>Bacillati</taxon>
        <taxon>Bacillota</taxon>
        <taxon>Clostridia</taxon>
        <taxon>Lachnospirales</taxon>
        <taxon>Lachnospiraceae</taxon>
        <taxon>Anaerosacchariphilus</taxon>
    </lineage>
</organism>
<gene>
    <name evidence="9" type="ORF">DWV06_12925</name>
</gene>
<dbReference type="GO" id="GO:0003887">
    <property type="term" value="F:DNA-directed DNA polymerase activity"/>
    <property type="evidence" value="ECO:0007669"/>
    <property type="project" value="UniProtKB-KW"/>
</dbReference>
<evidence type="ECO:0000256" key="4">
    <source>
        <dbReference type="ARBA" id="ARBA00022695"/>
    </source>
</evidence>